<keyword evidence="1" id="KW-0732">Signal</keyword>
<reference evidence="3" key="4">
    <citation type="journal article" date="2015" name="G3 (Bethesda)">
        <title>Genome sequences of three phytopathogenic species of the Magnaporthaceae family of fungi.</title>
        <authorList>
            <person name="Okagaki L.H."/>
            <person name="Nunes C.C."/>
            <person name="Sailsbery J."/>
            <person name="Clay B."/>
            <person name="Brown D."/>
            <person name="John T."/>
            <person name="Oh Y."/>
            <person name="Young N."/>
            <person name="Fitzgerald M."/>
            <person name="Haas B.J."/>
            <person name="Zeng Q."/>
            <person name="Young S."/>
            <person name="Adiconis X."/>
            <person name="Fan L."/>
            <person name="Levin J.Z."/>
            <person name="Mitchell T.K."/>
            <person name="Okubara P.A."/>
            <person name="Farman M.L."/>
            <person name="Kohn L.M."/>
            <person name="Birren B."/>
            <person name="Ma L.-J."/>
            <person name="Dean R.A."/>
        </authorList>
    </citation>
    <scope>NUCLEOTIDE SEQUENCE</scope>
    <source>
        <strain evidence="3">R3-111a-1</strain>
    </source>
</reference>
<evidence type="ECO:0000313" key="3">
    <source>
        <dbReference type="EnsemblFungi" id="EJT81304"/>
    </source>
</evidence>
<reference evidence="2" key="3">
    <citation type="submission" date="2010-09" db="EMBL/GenBank/DDBJ databases">
        <title>Annotation of Gaeumannomyces graminis var. tritici R3-111a-1.</title>
        <authorList>
            <consortium name="The Broad Institute Genome Sequencing Platform"/>
            <person name="Ma L.-J."/>
            <person name="Dead R."/>
            <person name="Young S.K."/>
            <person name="Zeng Q."/>
            <person name="Gargeya S."/>
            <person name="Fitzgerald M."/>
            <person name="Haas B."/>
            <person name="Abouelleil A."/>
            <person name="Alvarado L."/>
            <person name="Arachchi H.M."/>
            <person name="Berlin A."/>
            <person name="Brown A."/>
            <person name="Chapman S.B."/>
            <person name="Chen Z."/>
            <person name="Dunbar C."/>
            <person name="Freedman E."/>
            <person name="Gearin G."/>
            <person name="Gellesch M."/>
            <person name="Goldberg J."/>
            <person name="Griggs A."/>
            <person name="Gujja S."/>
            <person name="Heiman D."/>
            <person name="Howarth C."/>
            <person name="Larson L."/>
            <person name="Lui A."/>
            <person name="MacDonald P.J.P."/>
            <person name="Mehta T."/>
            <person name="Montmayeur A."/>
            <person name="Murphy C."/>
            <person name="Neiman D."/>
            <person name="Pearson M."/>
            <person name="Priest M."/>
            <person name="Roberts A."/>
            <person name="Saif S."/>
            <person name="Shea T."/>
            <person name="Shenoy N."/>
            <person name="Sisk P."/>
            <person name="Stolte C."/>
            <person name="Sykes S."/>
            <person name="Yandava C."/>
            <person name="Wortman J."/>
            <person name="Nusbaum C."/>
            <person name="Birren B."/>
        </authorList>
    </citation>
    <scope>NUCLEOTIDE SEQUENCE</scope>
    <source>
        <strain evidence="2">R3-111a-1</strain>
    </source>
</reference>
<dbReference type="AlphaFoldDB" id="J3NJ54"/>
<protein>
    <submittedName>
        <fullName evidence="2 3">Uncharacterized protein</fullName>
    </submittedName>
</protein>
<proteinExistence type="predicted"/>
<dbReference type="Proteomes" id="UP000006039">
    <property type="component" value="Unassembled WGS sequence"/>
</dbReference>
<evidence type="ECO:0000313" key="4">
    <source>
        <dbReference type="Proteomes" id="UP000006039"/>
    </source>
</evidence>
<dbReference type="RefSeq" id="XP_009217313.1">
    <property type="nucleotide sequence ID" value="XM_009219049.1"/>
</dbReference>
<reference evidence="2" key="2">
    <citation type="submission" date="2010-07" db="EMBL/GenBank/DDBJ databases">
        <authorList>
            <consortium name="The Broad Institute Genome Sequencing Platform"/>
            <consortium name="Broad Institute Genome Sequencing Center for Infectious Disease"/>
            <person name="Ma L.-J."/>
            <person name="Dead R."/>
            <person name="Young S."/>
            <person name="Zeng Q."/>
            <person name="Koehrsen M."/>
            <person name="Alvarado L."/>
            <person name="Berlin A."/>
            <person name="Chapman S.B."/>
            <person name="Chen Z."/>
            <person name="Freedman E."/>
            <person name="Gellesch M."/>
            <person name="Goldberg J."/>
            <person name="Griggs A."/>
            <person name="Gujja S."/>
            <person name="Heilman E.R."/>
            <person name="Heiman D."/>
            <person name="Hepburn T."/>
            <person name="Howarth C."/>
            <person name="Jen D."/>
            <person name="Larson L."/>
            <person name="Mehta T."/>
            <person name="Neiman D."/>
            <person name="Pearson M."/>
            <person name="Roberts A."/>
            <person name="Saif S."/>
            <person name="Shea T."/>
            <person name="Shenoy N."/>
            <person name="Sisk P."/>
            <person name="Stolte C."/>
            <person name="Sykes S."/>
            <person name="Walk T."/>
            <person name="White J."/>
            <person name="Yandava C."/>
            <person name="Haas B."/>
            <person name="Nusbaum C."/>
            <person name="Birren B."/>
        </authorList>
    </citation>
    <scope>NUCLEOTIDE SEQUENCE</scope>
    <source>
        <strain evidence="2">R3-111a-1</strain>
    </source>
</reference>
<evidence type="ECO:0000313" key="2">
    <source>
        <dbReference type="EMBL" id="EJT81304.1"/>
    </source>
</evidence>
<evidence type="ECO:0000256" key="1">
    <source>
        <dbReference type="SAM" id="SignalP"/>
    </source>
</evidence>
<gene>
    <name evidence="3" type="primary">20341745</name>
    <name evidence="2" type="ORF">GGTG_01287</name>
</gene>
<accession>J3NJ54</accession>
<dbReference type="HOGENOM" id="CLU_2941865_0_0_1"/>
<feature type="signal peptide" evidence="1">
    <location>
        <begin position="1"/>
        <end position="23"/>
    </location>
</feature>
<dbReference type="EnsemblFungi" id="EJT81304">
    <property type="protein sequence ID" value="EJT81304"/>
    <property type="gene ID" value="GGTG_01287"/>
</dbReference>
<organism evidence="2">
    <name type="scientific">Gaeumannomyces tritici (strain R3-111a-1)</name>
    <name type="common">Wheat and barley take-all root rot fungus</name>
    <name type="synonym">Gaeumannomyces graminis var. tritici</name>
    <dbReference type="NCBI Taxonomy" id="644352"/>
    <lineage>
        <taxon>Eukaryota</taxon>
        <taxon>Fungi</taxon>
        <taxon>Dikarya</taxon>
        <taxon>Ascomycota</taxon>
        <taxon>Pezizomycotina</taxon>
        <taxon>Sordariomycetes</taxon>
        <taxon>Sordariomycetidae</taxon>
        <taxon>Magnaporthales</taxon>
        <taxon>Magnaporthaceae</taxon>
        <taxon>Gaeumannomyces</taxon>
    </lineage>
</organism>
<sequence>MLSNKALSLAALVAAAATTLASAFPLAMTSSSPPLRARQSCVEGKERVCYGVSGGQATRA</sequence>
<keyword evidence="4" id="KW-1185">Reference proteome</keyword>
<feature type="chain" id="PRO_5015094146" evidence="1">
    <location>
        <begin position="24"/>
        <end position="60"/>
    </location>
</feature>
<reference evidence="3" key="5">
    <citation type="submission" date="2018-04" db="UniProtKB">
        <authorList>
            <consortium name="EnsemblFungi"/>
        </authorList>
    </citation>
    <scope>IDENTIFICATION</scope>
    <source>
        <strain evidence="3">R3-111a-1</strain>
    </source>
</reference>
<reference evidence="4" key="1">
    <citation type="submission" date="2010-07" db="EMBL/GenBank/DDBJ databases">
        <title>The genome sequence of Gaeumannomyces graminis var. tritici strain R3-111a-1.</title>
        <authorList>
            <consortium name="The Broad Institute Genome Sequencing Platform"/>
            <person name="Ma L.-J."/>
            <person name="Dead R."/>
            <person name="Young S."/>
            <person name="Zeng Q."/>
            <person name="Koehrsen M."/>
            <person name="Alvarado L."/>
            <person name="Berlin A."/>
            <person name="Chapman S.B."/>
            <person name="Chen Z."/>
            <person name="Freedman E."/>
            <person name="Gellesch M."/>
            <person name="Goldberg J."/>
            <person name="Griggs A."/>
            <person name="Gujja S."/>
            <person name="Heilman E.R."/>
            <person name="Heiman D."/>
            <person name="Hepburn T."/>
            <person name="Howarth C."/>
            <person name="Jen D."/>
            <person name="Larson L."/>
            <person name="Mehta T."/>
            <person name="Neiman D."/>
            <person name="Pearson M."/>
            <person name="Roberts A."/>
            <person name="Saif S."/>
            <person name="Shea T."/>
            <person name="Shenoy N."/>
            <person name="Sisk P."/>
            <person name="Stolte C."/>
            <person name="Sykes S."/>
            <person name="Walk T."/>
            <person name="White J."/>
            <person name="Yandava C."/>
            <person name="Haas B."/>
            <person name="Nusbaum C."/>
            <person name="Birren B."/>
        </authorList>
    </citation>
    <scope>NUCLEOTIDE SEQUENCE [LARGE SCALE GENOMIC DNA]</scope>
    <source>
        <strain evidence="4">R3-111a-1</strain>
    </source>
</reference>
<dbReference type="VEuPathDB" id="FungiDB:GGTG_01287"/>
<dbReference type="EMBL" id="GL385395">
    <property type="protein sequence ID" value="EJT81304.1"/>
    <property type="molecule type" value="Genomic_DNA"/>
</dbReference>
<dbReference type="GeneID" id="20341745"/>
<name>J3NJ54_GAET3</name>